<dbReference type="RefSeq" id="XP_011128922.1">
    <property type="nucleotide sequence ID" value="XM_011130620.1"/>
</dbReference>
<feature type="coiled-coil region" evidence="1">
    <location>
        <begin position="117"/>
        <end position="151"/>
    </location>
</feature>
<evidence type="ECO:0000256" key="2">
    <source>
        <dbReference type="SAM" id="MobiDB-lite"/>
    </source>
</evidence>
<feature type="region of interest" description="Disordered" evidence="2">
    <location>
        <begin position="193"/>
        <end position="233"/>
    </location>
</feature>
<organism evidence="3 4">
    <name type="scientific">Gregarina niphandrodes</name>
    <name type="common">Septate eugregarine</name>
    <dbReference type="NCBI Taxonomy" id="110365"/>
    <lineage>
        <taxon>Eukaryota</taxon>
        <taxon>Sar</taxon>
        <taxon>Alveolata</taxon>
        <taxon>Apicomplexa</taxon>
        <taxon>Conoidasida</taxon>
        <taxon>Gregarinasina</taxon>
        <taxon>Eugregarinorida</taxon>
        <taxon>Gregarinidae</taxon>
        <taxon>Gregarina</taxon>
    </lineage>
</organism>
<feature type="compositionally biased region" description="Low complexity" evidence="2">
    <location>
        <begin position="308"/>
        <end position="319"/>
    </location>
</feature>
<keyword evidence="1" id="KW-0175">Coiled coil</keyword>
<evidence type="ECO:0000256" key="1">
    <source>
        <dbReference type="SAM" id="Coils"/>
    </source>
</evidence>
<dbReference type="GeneID" id="22910786"/>
<comment type="caution">
    <text evidence="3">The sequence shown here is derived from an EMBL/GenBank/DDBJ whole genome shotgun (WGS) entry which is preliminary data.</text>
</comment>
<gene>
    <name evidence="3" type="ORF">GNI_014330</name>
</gene>
<accession>A0A023BCC4</accession>
<dbReference type="Proteomes" id="UP000019763">
    <property type="component" value="Unassembled WGS sequence"/>
</dbReference>
<feature type="non-terminal residue" evidence="3">
    <location>
        <position position="672"/>
    </location>
</feature>
<feature type="compositionally biased region" description="Low complexity" evidence="2">
    <location>
        <begin position="334"/>
        <end position="353"/>
    </location>
</feature>
<proteinExistence type="predicted"/>
<protein>
    <submittedName>
        <fullName evidence="3">Uncharacterized protein</fullName>
    </submittedName>
</protein>
<sequence length="672" mass="71790">MTWVATSLVEQALSNLQKVGPAAQFSPLLWREESPTISSKRTLTNEISSANVYPEVSELRELAADGLNNGRAPNGPSADGRLVGEGLSPEEEVVDFHELHMSLHKLIRQTETTATHVDELNQRLAEQNRTIDRLTQDNGYLIAELQALERQKSSNAVPRILLTPSVSPLSLRSHDFLLNDDFRCSHCGATASSRKALASDGPKSSGPRHCRLRSSGPGSSGPGSSGPSLRSGSSYLRMKSEQTGVLFPLHLKSRLASPVYIEDEEKLRTTDLAAASPVPSCRSPEVGTDCNGLCTVARVRMHRMPAHSSLSRSVSISASPGGSPPYRESPGRPSPGQSSRCGSSPSKSSPYISHPDEAGPRSPVWTEASVVCADTCVGACWGTRWVSCSPQLPAGSAKTRASRCLHALQPTGAASSSPRDEFFTASGSANVSSRHTVGGGPSTSALLLDPDPLVLDPMLLNRAGLNPSGASDSPRCLKTRLRSPARPSRAASAVHPGVRPPDQVCSAAAGDASIGAKLKRLRKTSSLRKFVRRVSGRRVGTQRLIIHPPLMTHQTTIQYDPTVTCSNAVPLQVAPWTARSETVPGPEPDLDPSGFVPLFPALERDAFENHGVESHGVDCDNLDEGIHDRPFRAPPPPLTRSVSGHGIAKKVRSQLRRTISLFQSTGFQSTGF</sequence>
<reference evidence="3" key="1">
    <citation type="submission" date="2013-12" db="EMBL/GenBank/DDBJ databases">
        <authorList>
            <person name="Omoto C.K."/>
            <person name="Sibley D."/>
            <person name="Venepally P."/>
            <person name="Hadjithomas M."/>
            <person name="Karamycheva S."/>
            <person name="Brunk B."/>
            <person name="Roos D."/>
            <person name="Caler E."/>
            <person name="Lorenzi H."/>
        </authorList>
    </citation>
    <scope>NUCLEOTIDE SEQUENCE</scope>
</reference>
<keyword evidence="4" id="KW-1185">Reference proteome</keyword>
<feature type="region of interest" description="Disordered" evidence="2">
    <location>
        <begin position="305"/>
        <end position="360"/>
    </location>
</feature>
<evidence type="ECO:0000313" key="4">
    <source>
        <dbReference type="Proteomes" id="UP000019763"/>
    </source>
</evidence>
<dbReference type="VEuPathDB" id="CryptoDB:GNI_014330"/>
<name>A0A023BCC4_GRENI</name>
<evidence type="ECO:0000313" key="3">
    <source>
        <dbReference type="EMBL" id="EZG83642.1"/>
    </source>
</evidence>
<dbReference type="AlphaFoldDB" id="A0A023BCC4"/>
<dbReference type="EMBL" id="AFNH02000105">
    <property type="protein sequence ID" value="EZG83642.1"/>
    <property type="molecule type" value="Genomic_DNA"/>
</dbReference>